<keyword evidence="4" id="KW-1185">Reference proteome</keyword>
<dbReference type="EMBL" id="JOWA01000143">
    <property type="protein sequence ID" value="KEZ39572.1"/>
    <property type="molecule type" value="Genomic_DNA"/>
</dbReference>
<dbReference type="OMA" id="TCWRIRD"/>
<comment type="subcellular location">
    <subcellularLocation>
        <location evidence="1">Nucleus</location>
    </subcellularLocation>
</comment>
<accession>A0A084FWW0</accession>
<evidence type="ECO:0000256" key="1">
    <source>
        <dbReference type="ARBA" id="ARBA00004123"/>
    </source>
</evidence>
<proteinExistence type="predicted"/>
<gene>
    <name evidence="3" type="ORF">SAPIO_CDS9477</name>
</gene>
<keyword evidence="2" id="KW-0539">Nucleus</keyword>
<protein>
    <submittedName>
        <fullName evidence="3">C6 zinc finger domain-containing protein</fullName>
    </submittedName>
</protein>
<dbReference type="CDD" id="cd12148">
    <property type="entry name" value="fungal_TF_MHR"/>
    <property type="match status" value="1"/>
</dbReference>
<dbReference type="Proteomes" id="UP000028545">
    <property type="component" value="Unassembled WGS sequence"/>
</dbReference>
<reference evidence="3 4" key="1">
    <citation type="journal article" date="2014" name="Genome Announc.">
        <title>Draft genome sequence of the pathogenic fungus Scedosporium apiospermum.</title>
        <authorList>
            <person name="Vandeputte P."/>
            <person name="Ghamrawi S."/>
            <person name="Rechenmann M."/>
            <person name="Iltis A."/>
            <person name="Giraud S."/>
            <person name="Fleury M."/>
            <person name="Thornton C."/>
            <person name="Delhaes L."/>
            <person name="Meyer W."/>
            <person name="Papon N."/>
            <person name="Bouchara J.P."/>
        </authorList>
    </citation>
    <scope>NUCLEOTIDE SEQUENCE [LARGE SCALE GENOMIC DNA]</scope>
    <source>
        <strain evidence="3 4">IHEM 14462</strain>
    </source>
</reference>
<evidence type="ECO:0000313" key="4">
    <source>
        <dbReference type="Proteomes" id="UP000028545"/>
    </source>
</evidence>
<dbReference type="InterPro" id="IPR021858">
    <property type="entry name" value="Fun_TF"/>
</dbReference>
<dbReference type="GO" id="GO:0000976">
    <property type="term" value="F:transcription cis-regulatory region binding"/>
    <property type="evidence" value="ECO:0007669"/>
    <property type="project" value="TreeGrafter"/>
</dbReference>
<dbReference type="AlphaFoldDB" id="A0A084FWW0"/>
<dbReference type="Pfam" id="PF11951">
    <property type="entry name" value="Fungal_trans_2"/>
    <property type="match status" value="1"/>
</dbReference>
<dbReference type="PANTHER" id="PTHR37534:SF24">
    <property type="entry name" value="MISCELLANEOUS ZN(II)2CYS6 TRANSCRIPTION FACTOR (EUROFUNG)-RELATED"/>
    <property type="match status" value="1"/>
</dbReference>
<dbReference type="GO" id="GO:0045944">
    <property type="term" value="P:positive regulation of transcription by RNA polymerase II"/>
    <property type="evidence" value="ECO:0007669"/>
    <property type="project" value="TreeGrafter"/>
</dbReference>
<evidence type="ECO:0000256" key="2">
    <source>
        <dbReference type="ARBA" id="ARBA00023242"/>
    </source>
</evidence>
<dbReference type="PANTHER" id="PTHR37534">
    <property type="entry name" value="TRANSCRIPTIONAL ACTIVATOR PROTEIN UGA3"/>
    <property type="match status" value="1"/>
</dbReference>
<dbReference type="VEuPathDB" id="FungiDB:SAPIO_CDS9477"/>
<evidence type="ECO:0000313" key="3">
    <source>
        <dbReference type="EMBL" id="KEZ39572.1"/>
    </source>
</evidence>
<dbReference type="RefSeq" id="XP_016639371.1">
    <property type="nucleotide sequence ID" value="XM_016790861.1"/>
</dbReference>
<dbReference type="HOGENOM" id="CLU_008719_5_0_1"/>
<name>A0A084FWW0_PSEDA</name>
<comment type="caution">
    <text evidence="3">The sequence shown here is derived from an EMBL/GenBank/DDBJ whole genome shotgun (WGS) entry which is preliminary data.</text>
</comment>
<dbReference type="GeneID" id="27728549"/>
<dbReference type="GO" id="GO:0003700">
    <property type="term" value="F:DNA-binding transcription factor activity"/>
    <property type="evidence" value="ECO:0007669"/>
    <property type="project" value="TreeGrafter"/>
</dbReference>
<organism evidence="3 4">
    <name type="scientific">Pseudallescheria apiosperma</name>
    <name type="common">Scedosporium apiospermum</name>
    <dbReference type="NCBI Taxonomy" id="563466"/>
    <lineage>
        <taxon>Eukaryota</taxon>
        <taxon>Fungi</taxon>
        <taxon>Dikarya</taxon>
        <taxon>Ascomycota</taxon>
        <taxon>Pezizomycotina</taxon>
        <taxon>Sordariomycetes</taxon>
        <taxon>Hypocreomycetidae</taxon>
        <taxon>Microascales</taxon>
        <taxon>Microascaceae</taxon>
        <taxon>Scedosporium</taxon>
    </lineage>
</organism>
<dbReference type="GO" id="GO:0005634">
    <property type="term" value="C:nucleus"/>
    <property type="evidence" value="ECO:0007669"/>
    <property type="project" value="UniProtKB-SubCell"/>
</dbReference>
<dbReference type="OrthoDB" id="415590at2759"/>
<sequence>MTSPPENDLPTGNGFEGEQSYYLLTPWQSGVTAPAVGNTISPTGLSLDGSSPSMTWRPDEFTLNQGYQEYREELRSLIFHTAQSTGPTRQGSPVDDEPQDPDLRAYLDEEHRRETAGILATEGRIKYLRNYVDQVAPWLDMFDSDRAFGTQITSLARSSPALLYAVLAFSARQMERKEGRKNSFDSLELYQEAIRLLAPLLEGRDAQVIPICTILCCLEMMSASAQDWRKHLEGCAALFSTFGVHGFSGGLLQAVFWCYARMGQFVPIVHPVLRVYHTDSLTKRSDLCGALISDGTESTLLPPSQWLAHTPSSDTVSASRTLFSGSPHPDMHANYSVYLCARVCELLSDRTKCLELGENNGCSGAVFEERWVSLWEELQTWLSDRPPDFVPIKTVETSPFPEILYSRWSAISSNQLHHTACIIMLDMMPKPLRVRTSLGTAGSALWHVKRVCGISWTNPHHGCLNNAIQPLWVAGRLLTHKSEHAMLVKLIWNIEALTGWGTCWRIADLEEVWGYRVKKSSFSIPHF</sequence>
<dbReference type="KEGG" id="sapo:SAPIO_CDS9477"/>